<dbReference type="EMBL" id="JABSTU010000005">
    <property type="protein sequence ID" value="KAH8030985.1"/>
    <property type="molecule type" value="Genomic_DNA"/>
</dbReference>
<feature type="region of interest" description="Disordered" evidence="1">
    <location>
        <begin position="48"/>
        <end position="98"/>
    </location>
</feature>
<accession>A0A9J6E9R6</accession>
<protein>
    <submittedName>
        <fullName evidence="2">Uncharacterized protein</fullName>
    </submittedName>
</protein>
<organism evidence="2 3">
    <name type="scientific">Rhipicephalus microplus</name>
    <name type="common">Cattle tick</name>
    <name type="synonym">Boophilus microplus</name>
    <dbReference type="NCBI Taxonomy" id="6941"/>
    <lineage>
        <taxon>Eukaryota</taxon>
        <taxon>Metazoa</taxon>
        <taxon>Ecdysozoa</taxon>
        <taxon>Arthropoda</taxon>
        <taxon>Chelicerata</taxon>
        <taxon>Arachnida</taxon>
        <taxon>Acari</taxon>
        <taxon>Parasitiformes</taxon>
        <taxon>Ixodida</taxon>
        <taxon>Ixodoidea</taxon>
        <taxon>Ixodidae</taxon>
        <taxon>Rhipicephalinae</taxon>
        <taxon>Rhipicephalus</taxon>
        <taxon>Boophilus</taxon>
    </lineage>
</organism>
<dbReference type="AlphaFoldDB" id="A0A9J6E9R6"/>
<keyword evidence="3" id="KW-1185">Reference proteome</keyword>
<reference evidence="2" key="1">
    <citation type="journal article" date="2020" name="Cell">
        <title>Large-Scale Comparative Analyses of Tick Genomes Elucidate Their Genetic Diversity and Vector Capacities.</title>
        <authorList>
            <consortium name="Tick Genome and Microbiome Consortium (TIGMIC)"/>
            <person name="Jia N."/>
            <person name="Wang J."/>
            <person name="Shi W."/>
            <person name="Du L."/>
            <person name="Sun Y."/>
            <person name="Zhan W."/>
            <person name="Jiang J.F."/>
            <person name="Wang Q."/>
            <person name="Zhang B."/>
            <person name="Ji P."/>
            <person name="Bell-Sakyi L."/>
            <person name="Cui X.M."/>
            <person name="Yuan T.T."/>
            <person name="Jiang B.G."/>
            <person name="Yang W.F."/>
            <person name="Lam T.T."/>
            <person name="Chang Q.C."/>
            <person name="Ding S.J."/>
            <person name="Wang X.J."/>
            <person name="Zhu J.G."/>
            <person name="Ruan X.D."/>
            <person name="Zhao L."/>
            <person name="Wei J.T."/>
            <person name="Ye R.Z."/>
            <person name="Que T.C."/>
            <person name="Du C.H."/>
            <person name="Zhou Y.H."/>
            <person name="Cheng J.X."/>
            <person name="Dai P.F."/>
            <person name="Guo W.B."/>
            <person name="Han X.H."/>
            <person name="Huang E.J."/>
            <person name="Li L.F."/>
            <person name="Wei W."/>
            <person name="Gao Y.C."/>
            <person name="Liu J.Z."/>
            <person name="Shao H.Z."/>
            <person name="Wang X."/>
            <person name="Wang C.C."/>
            <person name="Yang T.C."/>
            <person name="Huo Q.B."/>
            <person name="Li W."/>
            <person name="Chen H.Y."/>
            <person name="Chen S.E."/>
            <person name="Zhou L.G."/>
            <person name="Ni X.B."/>
            <person name="Tian J.H."/>
            <person name="Sheng Y."/>
            <person name="Liu T."/>
            <person name="Pan Y.S."/>
            <person name="Xia L.Y."/>
            <person name="Li J."/>
            <person name="Zhao F."/>
            <person name="Cao W.C."/>
        </authorList>
    </citation>
    <scope>NUCLEOTIDE SEQUENCE</scope>
    <source>
        <strain evidence="2">Rmic-2018</strain>
    </source>
</reference>
<gene>
    <name evidence="2" type="ORF">HPB51_012453</name>
</gene>
<feature type="compositionally biased region" description="Low complexity" evidence="1">
    <location>
        <begin position="76"/>
        <end position="91"/>
    </location>
</feature>
<reference evidence="2" key="2">
    <citation type="submission" date="2021-09" db="EMBL/GenBank/DDBJ databases">
        <authorList>
            <person name="Jia N."/>
            <person name="Wang J."/>
            <person name="Shi W."/>
            <person name="Du L."/>
            <person name="Sun Y."/>
            <person name="Zhan W."/>
            <person name="Jiang J."/>
            <person name="Wang Q."/>
            <person name="Zhang B."/>
            <person name="Ji P."/>
            <person name="Sakyi L.B."/>
            <person name="Cui X."/>
            <person name="Yuan T."/>
            <person name="Jiang B."/>
            <person name="Yang W."/>
            <person name="Lam T.T.-Y."/>
            <person name="Chang Q."/>
            <person name="Ding S."/>
            <person name="Wang X."/>
            <person name="Zhu J."/>
            <person name="Ruan X."/>
            <person name="Zhao L."/>
            <person name="Wei J."/>
            <person name="Que T."/>
            <person name="Du C."/>
            <person name="Cheng J."/>
            <person name="Dai P."/>
            <person name="Han X."/>
            <person name="Huang E."/>
            <person name="Gao Y."/>
            <person name="Liu J."/>
            <person name="Shao H."/>
            <person name="Ye R."/>
            <person name="Li L."/>
            <person name="Wei W."/>
            <person name="Wang X."/>
            <person name="Wang C."/>
            <person name="Huo Q."/>
            <person name="Li W."/>
            <person name="Guo W."/>
            <person name="Chen H."/>
            <person name="Chen S."/>
            <person name="Zhou L."/>
            <person name="Zhou L."/>
            <person name="Ni X."/>
            <person name="Tian J."/>
            <person name="Zhou Y."/>
            <person name="Sheng Y."/>
            <person name="Liu T."/>
            <person name="Pan Y."/>
            <person name="Xia L."/>
            <person name="Li J."/>
            <person name="Zhao F."/>
            <person name="Cao W."/>
        </authorList>
    </citation>
    <scope>NUCLEOTIDE SEQUENCE</scope>
    <source>
        <strain evidence="2">Rmic-2018</strain>
        <tissue evidence="2">Larvae</tissue>
    </source>
</reference>
<comment type="caution">
    <text evidence="2">The sequence shown here is derived from an EMBL/GenBank/DDBJ whole genome shotgun (WGS) entry which is preliminary data.</text>
</comment>
<proteinExistence type="predicted"/>
<evidence type="ECO:0000313" key="3">
    <source>
        <dbReference type="Proteomes" id="UP000821866"/>
    </source>
</evidence>
<evidence type="ECO:0000313" key="2">
    <source>
        <dbReference type="EMBL" id="KAH8030985.1"/>
    </source>
</evidence>
<evidence type="ECO:0000256" key="1">
    <source>
        <dbReference type="SAM" id="MobiDB-lite"/>
    </source>
</evidence>
<dbReference type="Proteomes" id="UP000821866">
    <property type="component" value="Chromosome 3"/>
</dbReference>
<name>A0A9J6E9R6_RHIMP</name>
<sequence>MSLPVLSESDLAPYLDNCGDMFPVSPDDIADVNVFWNDLLELELQPQTPRQLSDCSDPPCLLTPPPSDPPSELQTSDSPSKQLSQSSDSLSEPQRLLSQPLSECPRATNAVFSTSHSKTPTPRLDSVATTRDGCSHHGSHVAHLRTLAHTAGKPELFSYVRFVFCLSLNTIVVACIPRFAVSFDA</sequence>